<keyword evidence="2 7" id="KW-0813">Transport</keyword>
<dbReference type="PROSITE" id="PS50928">
    <property type="entry name" value="ABC_TM1"/>
    <property type="match status" value="1"/>
</dbReference>
<dbReference type="InterPro" id="IPR051393">
    <property type="entry name" value="ABC_transporter_permease"/>
</dbReference>
<feature type="transmembrane region" description="Helical" evidence="7">
    <location>
        <begin position="273"/>
        <end position="292"/>
    </location>
</feature>
<dbReference type="Proteomes" id="UP001493487">
    <property type="component" value="Unassembled WGS sequence"/>
</dbReference>
<keyword evidence="4 7" id="KW-0812">Transmembrane</keyword>
<comment type="similarity">
    <text evidence="7">Belongs to the binding-protein-dependent transport system permease family.</text>
</comment>
<dbReference type="RefSeq" id="WP_232183338.1">
    <property type="nucleotide sequence ID" value="NZ_JAIOAP010000001.1"/>
</dbReference>
<organism evidence="9 10">
    <name type="scientific">Cohnella silvisoli</name>
    <dbReference type="NCBI Taxonomy" id="2873699"/>
    <lineage>
        <taxon>Bacteria</taxon>
        <taxon>Bacillati</taxon>
        <taxon>Bacillota</taxon>
        <taxon>Bacilli</taxon>
        <taxon>Bacillales</taxon>
        <taxon>Paenibacillaceae</taxon>
        <taxon>Cohnella</taxon>
    </lineage>
</organism>
<dbReference type="PANTHER" id="PTHR30193:SF37">
    <property type="entry name" value="INNER MEMBRANE ABC TRANSPORTER PERMEASE PROTEIN YCJO"/>
    <property type="match status" value="1"/>
</dbReference>
<evidence type="ECO:0000256" key="7">
    <source>
        <dbReference type="RuleBase" id="RU363032"/>
    </source>
</evidence>
<keyword evidence="5 7" id="KW-1133">Transmembrane helix</keyword>
<dbReference type="InterPro" id="IPR035906">
    <property type="entry name" value="MetI-like_sf"/>
</dbReference>
<protein>
    <submittedName>
        <fullName evidence="9">Sugar ABC transporter permease</fullName>
    </submittedName>
</protein>
<sequence>MISLKRRKFTPDRQTRAAIWFLLPSMVTLCLFVFWPIVDSFWLSFRHWNLMEAGREFIGFNNYRVLMQDERFWNSVYNTVYYTFGTVPLCIVASLGLALLCNAALRGLSVFKAIYFLPVITSFAVISIVWGFLMDPDIGLLTYYLNKIGLNMPDMLRSTTWAMPAVILVAIWKNVGFNLVILLAGLQGIPVSLYEAAKLDGANAFQRFWSVTLPSLRHTLLFVVIISVISSFQVFDQVYVMTRGGPLNTTETIVYYIYHQGFELLDMGYASSMAWLLFMVVFLITIVQLRLFRFDQTD</sequence>
<accession>A0ABV1KL10</accession>
<keyword evidence="3" id="KW-1003">Cell membrane</keyword>
<keyword evidence="6 7" id="KW-0472">Membrane</keyword>
<dbReference type="InterPro" id="IPR000515">
    <property type="entry name" value="MetI-like"/>
</dbReference>
<evidence type="ECO:0000259" key="8">
    <source>
        <dbReference type="PROSITE" id="PS50928"/>
    </source>
</evidence>
<evidence type="ECO:0000256" key="2">
    <source>
        <dbReference type="ARBA" id="ARBA00022448"/>
    </source>
</evidence>
<feature type="transmembrane region" description="Helical" evidence="7">
    <location>
        <begin position="113"/>
        <end position="133"/>
    </location>
</feature>
<dbReference type="Pfam" id="PF00528">
    <property type="entry name" value="BPD_transp_1"/>
    <property type="match status" value="1"/>
</dbReference>
<feature type="transmembrane region" description="Helical" evidence="7">
    <location>
        <begin position="216"/>
        <end position="235"/>
    </location>
</feature>
<dbReference type="Gene3D" id="1.10.3720.10">
    <property type="entry name" value="MetI-like"/>
    <property type="match status" value="1"/>
</dbReference>
<name>A0ABV1KL10_9BACL</name>
<evidence type="ECO:0000256" key="6">
    <source>
        <dbReference type="ARBA" id="ARBA00023136"/>
    </source>
</evidence>
<evidence type="ECO:0000256" key="1">
    <source>
        <dbReference type="ARBA" id="ARBA00004651"/>
    </source>
</evidence>
<evidence type="ECO:0000313" key="9">
    <source>
        <dbReference type="EMBL" id="MEQ4480834.1"/>
    </source>
</evidence>
<feature type="transmembrane region" description="Helical" evidence="7">
    <location>
        <begin position="80"/>
        <end position="101"/>
    </location>
</feature>
<dbReference type="SUPFAM" id="SSF161098">
    <property type="entry name" value="MetI-like"/>
    <property type="match status" value="1"/>
</dbReference>
<gene>
    <name evidence="9" type="ORF">QJS35_00355</name>
</gene>
<comment type="subcellular location">
    <subcellularLocation>
        <location evidence="1 7">Cell membrane</location>
        <topology evidence="1 7">Multi-pass membrane protein</topology>
    </subcellularLocation>
</comment>
<proteinExistence type="inferred from homology"/>
<feature type="transmembrane region" description="Helical" evidence="7">
    <location>
        <begin position="20"/>
        <end position="38"/>
    </location>
</feature>
<dbReference type="EMBL" id="JASKHM010000001">
    <property type="protein sequence ID" value="MEQ4480834.1"/>
    <property type="molecule type" value="Genomic_DNA"/>
</dbReference>
<evidence type="ECO:0000256" key="4">
    <source>
        <dbReference type="ARBA" id="ARBA00022692"/>
    </source>
</evidence>
<keyword evidence="10" id="KW-1185">Reference proteome</keyword>
<feature type="domain" description="ABC transmembrane type-1" evidence="8">
    <location>
        <begin position="76"/>
        <end position="288"/>
    </location>
</feature>
<evidence type="ECO:0000256" key="5">
    <source>
        <dbReference type="ARBA" id="ARBA00022989"/>
    </source>
</evidence>
<evidence type="ECO:0000256" key="3">
    <source>
        <dbReference type="ARBA" id="ARBA00022475"/>
    </source>
</evidence>
<comment type="caution">
    <text evidence="9">The sequence shown here is derived from an EMBL/GenBank/DDBJ whole genome shotgun (WGS) entry which is preliminary data.</text>
</comment>
<dbReference type="PANTHER" id="PTHR30193">
    <property type="entry name" value="ABC TRANSPORTER PERMEASE PROTEIN"/>
    <property type="match status" value="1"/>
</dbReference>
<dbReference type="CDD" id="cd06261">
    <property type="entry name" value="TM_PBP2"/>
    <property type="match status" value="1"/>
</dbReference>
<reference evidence="9 10" key="1">
    <citation type="journal article" date="2023" name="Genome Announc.">
        <title>Pan-Genome Analyses of the Genus Cohnella and Proposal of the Novel Species Cohnella silvisoli sp. nov., Isolated from Forest Soil.</title>
        <authorList>
            <person name="Wang C."/>
            <person name="Mao L."/>
            <person name="Bao G."/>
            <person name="Zhu H."/>
        </authorList>
    </citation>
    <scope>NUCLEOTIDE SEQUENCE [LARGE SCALE GENOMIC DNA]</scope>
    <source>
        <strain evidence="9 10">NL03-T5-1</strain>
    </source>
</reference>
<feature type="transmembrane region" description="Helical" evidence="7">
    <location>
        <begin position="161"/>
        <end position="184"/>
    </location>
</feature>
<evidence type="ECO:0000313" key="10">
    <source>
        <dbReference type="Proteomes" id="UP001493487"/>
    </source>
</evidence>